<evidence type="ECO:0000313" key="2">
    <source>
        <dbReference type="EMBL" id="SFU32294.1"/>
    </source>
</evidence>
<accession>A0A1I7F806</accession>
<dbReference type="Proteomes" id="UP000183926">
    <property type="component" value="Unassembled WGS sequence"/>
</dbReference>
<keyword evidence="1" id="KW-0732">Signal</keyword>
<organism evidence="2 3">
    <name type="scientific">Nitrosomonas eutropha</name>
    <dbReference type="NCBI Taxonomy" id="916"/>
    <lineage>
        <taxon>Bacteria</taxon>
        <taxon>Pseudomonadati</taxon>
        <taxon>Pseudomonadota</taxon>
        <taxon>Betaproteobacteria</taxon>
        <taxon>Nitrosomonadales</taxon>
        <taxon>Nitrosomonadaceae</taxon>
        <taxon>Nitrosomonas</taxon>
    </lineage>
</organism>
<dbReference type="EMBL" id="FPBL01000001">
    <property type="protein sequence ID" value="SFU32294.1"/>
    <property type="molecule type" value="Genomic_DNA"/>
</dbReference>
<dbReference type="AlphaFoldDB" id="A0A1I7F806"/>
<proteinExistence type="predicted"/>
<sequence>MRALITAILALVSAGSAAQPSVEAMTAEVTDNVATEHAECSALFAIAQGAFLSSGKRPEAAKFKDASNYAAQFSLVVAKQSRSQEIATKVTLARIEVSIKDMQKTIEYNYSNMSLLLSRYLEPCVQTMNGSEPLFQRWTEKIQQKYI</sequence>
<feature type="chain" id="PRO_5010180486" evidence="1">
    <location>
        <begin position="19"/>
        <end position="147"/>
    </location>
</feature>
<evidence type="ECO:0000256" key="1">
    <source>
        <dbReference type="SAM" id="SignalP"/>
    </source>
</evidence>
<feature type="signal peptide" evidence="1">
    <location>
        <begin position="1"/>
        <end position="18"/>
    </location>
</feature>
<name>A0A1I7F806_9PROT</name>
<evidence type="ECO:0000313" key="3">
    <source>
        <dbReference type="Proteomes" id="UP000183926"/>
    </source>
</evidence>
<protein>
    <submittedName>
        <fullName evidence="2">Uncharacterized protein</fullName>
    </submittedName>
</protein>
<reference evidence="2 3" key="1">
    <citation type="submission" date="2016-10" db="EMBL/GenBank/DDBJ databases">
        <authorList>
            <person name="de Groot N.N."/>
        </authorList>
    </citation>
    <scope>NUCLEOTIDE SEQUENCE [LARGE SCALE GENOMIC DNA]</scope>
    <source>
        <strain evidence="2 3">Nm24</strain>
    </source>
</reference>
<dbReference type="RefSeq" id="WP_143100909.1">
    <property type="nucleotide sequence ID" value="NZ_FPBL01000001.1"/>
</dbReference>
<gene>
    <name evidence="2" type="ORF">SAMN05216339_101340</name>
</gene>